<dbReference type="PANTHER" id="PTHR36435:SF1">
    <property type="entry name" value="CAAX AMINO TERMINAL PROTEASE FAMILY PROTEIN"/>
    <property type="match status" value="1"/>
</dbReference>
<dbReference type="STRING" id="942150.IV64_GL002607"/>
<evidence type="ECO:0000313" key="5">
    <source>
        <dbReference type="Proteomes" id="UP000051783"/>
    </source>
</evidence>
<evidence type="ECO:0000313" key="4">
    <source>
        <dbReference type="EMBL" id="KRO10915.1"/>
    </source>
</evidence>
<keyword evidence="4" id="KW-0645">Protease</keyword>
<feature type="transmembrane region" description="Helical" evidence="2">
    <location>
        <begin position="101"/>
        <end position="118"/>
    </location>
</feature>
<dbReference type="GO" id="GO:0006508">
    <property type="term" value="P:proteolysis"/>
    <property type="evidence" value="ECO:0007669"/>
    <property type="project" value="UniProtKB-KW"/>
</dbReference>
<dbReference type="PANTHER" id="PTHR36435">
    <property type="entry name" value="SLR1288 PROTEIN"/>
    <property type="match status" value="1"/>
</dbReference>
<gene>
    <name evidence="4" type="ORF">IV64_GL002607</name>
</gene>
<dbReference type="GO" id="GO:0080120">
    <property type="term" value="P:CAAX-box protein maturation"/>
    <property type="evidence" value="ECO:0007669"/>
    <property type="project" value="UniProtKB-ARBA"/>
</dbReference>
<dbReference type="InterPro" id="IPR003675">
    <property type="entry name" value="Rce1/LyrA-like_dom"/>
</dbReference>
<organism evidence="4 5">
    <name type="scientific">Lactiplantibacillus xiangfangensis</name>
    <dbReference type="NCBI Taxonomy" id="942150"/>
    <lineage>
        <taxon>Bacteria</taxon>
        <taxon>Bacillati</taxon>
        <taxon>Bacillota</taxon>
        <taxon>Bacilli</taxon>
        <taxon>Lactobacillales</taxon>
        <taxon>Lactobacillaceae</taxon>
        <taxon>Lactiplantibacillus</taxon>
    </lineage>
</organism>
<comment type="similarity">
    <text evidence="1">Belongs to the UPF0177 family.</text>
</comment>
<dbReference type="Pfam" id="PF02517">
    <property type="entry name" value="Rce1-like"/>
    <property type="match status" value="1"/>
</dbReference>
<proteinExistence type="inferred from homology"/>
<keyword evidence="2" id="KW-0472">Membrane</keyword>
<feature type="transmembrane region" description="Helical" evidence="2">
    <location>
        <begin position="138"/>
        <end position="156"/>
    </location>
</feature>
<dbReference type="RefSeq" id="WP_057706336.1">
    <property type="nucleotide sequence ID" value="NZ_JQCL01000057.1"/>
</dbReference>
<accession>A0A0R2MHD7</accession>
<evidence type="ECO:0000256" key="2">
    <source>
        <dbReference type="SAM" id="Phobius"/>
    </source>
</evidence>
<protein>
    <submittedName>
        <fullName evidence="4">CAAX family membrane-bound protease</fullName>
    </submittedName>
</protein>
<feature type="domain" description="CAAX prenyl protease 2/Lysostaphin resistance protein A-like" evidence="3">
    <location>
        <begin position="99"/>
        <end position="202"/>
    </location>
</feature>
<dbReference type="InterPro" id="IPR052710">
    <property type="entry name" value="CAAX_protease"/>
</dbReference>
<reference evidence="4 5" key="1">
    <citation type="journal article" date="2015" name="Genome Announc.">
        <title>Expanding the biotechnology potential of lactobacilli through comparative genomics of 213 strains and associated genera.</title>
        <authorList>
            <person name="Sun Z."/>
            <person name="Harris H.M."/>
            <person name="McCann A."/>
            <person name="Guo C."/>
            <person name="Argimon S."/>
            <person name="Zhang W."/>
            <person name="Yang X."/>
            <person name="Jeffery I.B."/>
            <person name="Cooney J.C."/>
            <person name="Kagawa T.F."/>
            <person name="Liu W."/>
            <person name="Song Y."/>
            <person name="Salvetti E."/>
            <person name="Wrobel A."/>
            <person name="Rasinkangas P."/>
            <person name="Parkhill J."/>
            <person name="Rea M.C."/>
            <person name="O'Sullivan O."/>
            <person name="Ritari J."/>
            <person name="Douillard F.P."/>
            <person name="Paul Ross R."/>
            <person name="Yang R."/>
            <person name="Briner A.E."/>
            <person name="Felis G.E."/>
            <person name="de Vos W.M."/>
            <person name="Barrangou R."/>
            <person name="Klaenhammer T.R."/>
            <person name="Caufield P.W."/>
            <person name="Cui Y."/>
            <person name="Zhang H."/>
            <person name="O'Toole P.W."/>
        </authorList>
    </citation>
    <scope>NUCLEOTIDE SEQUENCE [LARGE SCALE GENOMIC DNA]</scope>
    <source>
        <strain evidence="4 5">LMG 26013</strain>
    </source>
</reference>
<dbReference type="EMBL" id="JQCL01000057">
    <property type="protein sequence ID" value="KRO10915.1"/>
    <property type="molecule type" value="Genomic_DNA"/>
</dbReference>
<keyword evidence="4" id="KW-0378">Hydrolase</keyword>
<feature type="transmembrane region" description="Helical" evidence="2">
    <location>
        <begin position="7"/>
        <end position="27"/>
    </location>
</feature>
<sequence>MRAVRLATSLWLIIVGALILVSLLFKFPLFATVNTQTATGIEELILIILVFELNNRYIHQALRFRSSLNWTKQLTIVGPSLLVVGIAAIFGLLTYASVTPLLLTLLVAILVSCFEELLFRGIIFKLFLRAFGTSRRGLLQAAGLSSVYFSLTHLVNLTHQDLMLTGLQLLFTFAIGLLLCGLYQATQSLWWPIAIHALNDFFSFSQPTINLPLIHTTAAFQLLEIVIILILTGIVFRHTPVQN</sequence>
<evidence type="ECO:0000259" key="3">
    <source>
        <dbReference type="Pfam" id="PF02517"/>
    </source>
</evidence>
<feature type="transmembrane region" description="Helical" evidence="2">
    <location>
        <begin position="74"/>
        <end position="95"/>
    </location>
</feature>
<dbReference type="PATRIC" id="fig|942150.3.peg.2718"/>
<keyword evidence="2" id="KW-0812">Transmembrane</keyword>
<evidence type="ECO:0000256" key="1">
    <source>
        <dbReference type="ARBA" id="ARBA00009067"/>
    </source>
</evidence>
<feature type="transmembrane region" description="Helical" evidence="2">
    <location>
        <begin position="218"/>
        <end position="236"/>
    </location>
</feature>
<keyword evidence="5" id="KW-1185">Reference proteome</keyword>
<feature type="transmembrane region" description="Helical" evidence="2">
    <location>
        <begin position="162"/>
        <end position="182"/>
    </location>
</feature>
<dbReference type="GO" id="GO:0004175">
    <property type="term" value="F:endopeptidase activity"/>
    <property type="evidence" value="ECO:0007669"/>
    <property type="project" value="UniProtKB-ARBA"/>
</dbReference>
<dbReference type="Proteomes" id="UP000051783">
    <property type="component" value="Unassembled WGS sequence"/>
</dbReference>
<name>A0A0R2MHD7_9LACO</name>
<dbReference type="AlphaFoldDB" id="A0A0R2MHD7"/>
<comment type="caution">
    <text evidence="4">The sequence shown here is derived from an EMBL/GenBank/DDBJ whole genome shotgun (WGS) entry which is preliminary data.</text>
</comment>
<keyword evidence="2" id="KW-1133">Transmembrane helix</keyword>